<dbReference type="PANTHER" id="PTHR47331:SF1">
    <property type="entry name" value="GAG-LIKE PROTEIN"/>
    <property type="match status" value="1"/>
</dbReference>
<dbReference type="SUPFAM" id="SSF56672">
    <property type="entry name" value="DNA/RNA polymerases"/>
    <property type="match status" value="1"/>
</dbReference>
<dbReference type="Pfam" id="PF00078">
    <property type="entry name" value="RVT_1"/>
    <property type="match status" value="1"/>
</dbReference>
<sequence length="1601" mass="183276">MYKSTLKKDLNELLSKAPRTKSASSKCDENKETKNCFVNLPKISIPTFSGTYSEWPTFRDLFTSLVHNNESLDNVQKLHYLKGQLSGEAEQLIRHTPITGDNYSQCWDLLEKRYNNKRYLSNCILTKLFNQKQLNGESSAGLKSLLDTTCDCLSALQNIGIQVSTWDVIIIHIVTLKLDPESRKQWELYISNINANTLPTWSQLKEFLESRFRALEFVVTKRPFQPGSGNAQMKPKVLLSTKSTGLQCEFCSDVHKLCFCKEFAKQECAKRREFVLKNRICFNCLGSNHSAYECKSQNTCRVCKKRHHSLLHMTTEKPKEQNPPEDVSPVVTCLSTLEKPKQVLLATALVNAESRTGEFQVIRALLDQGSQACFVTEAAVQLLRLKKRSVHGVISGLGDNKSVTTKYEVNLTIQSRVDPMLRIPIKAFVLKNITSYLPEKQIESINWVDLQYLQLADPEFTASNRIDLLIGAEVYSYILREGVKRSPSGSLIAQNTTLGWIVSGVVDTDNIRERHNDKVYKRNITVMHVQVNEDEILKKFWEIEEQQPGIKSILTEEEQRCEEFFNNTTTRTPEGRYVVRLPFRGEQPQCINHGSRDIAEARFRSLEKRFAKDSYLKEKYSEVINEYLELDHMRPANEKIKENEATYLPHHAVVRNDKTTTKVRVVFNASEKNKKGMSLNDTLMIGPTIQADLRHTVLRWREHPIALVADIVKMYRQVLVAEDDVKYQRILWRDTPENPIKEYELRTVTFGTASAPYLAVRVLQQIAMDEGQDSPKVADIILKSFYMDDLMTGCSNIEEGIDLYKKINNILKRGGFELQKWNSNNKMLMNTIKDMETEDVRSKNTIQQDKIQNTDQQDITKSTDQTELKLKLDNTIKILGLTWNRDKDDFQYSVTLPPTPTPATKRTIIADISRLFDPLGWIAPTIITAKIFIQRLWLAGVGWDDRLSTELIEEWSTYRKTLMELTKIRIPRWLGNTSDDVDIEIHGFCDASKLAYSAVIYCRIKKTNGEVKVSLLNAKTRVAPIKQVSIPRLELCGAVLLMRLLVETANVLNIHKDRIRAWTDSTIVLAWLNSHPSKWKTFVANRTSEILTNMDSSQWFHVSTKHNPTDLASRGASPSTLAESELWFSVTAYCRRFLMKRAGKSQYLLNSEIEEALQCCIRQAQKEAFPNEYAQLQEKQSLQLKSSSLKSLCPYLDNNKIIRVTGRLQRAQEETTFKHPIVLPNKHHLTKLIIKDAHIKTLHGGPQLMTNYLRSAYWIISGRNLIKQCVRECIVCVRQRANTKTPFMGSLPSVRCTPARPFLHSGVDYAGPINIRTSKGRGHRSYKGYIALFICMSTRAIHLELVSDMTTQAFLAAFRRFVARRGHCANMWSDNGTTFVGANKELQQFASIQKSISQELEANGTTWHYIPPHSPNFGGIWEAGVKSTKFHLKRVIGDQTLTFEEMSTFLCQVEACLNSRPISVIRNDDPQELLPLTPGHFLIGEPLMSVPESNYENSSVSSLSRWQFVQRNLQGFWRRWSQEYLALMMNRYKWNTHVPEPEVGQIVLVKEDDLPPSRWLLGRILEKHPGDDNVTRVVTLRTKSSIIKRPTSKLCILPIAS</sequence>
<dbReference type="InterPro" id="IPR001584">
    <property type="entry name" value="Integrase_cat-core"/>
</dbReference>
<dbReference type="InterPro" id="IPR036397">
    <property type="entry name" value="RNaseH_sf"/>
</dbReference>
<comment type="caution">
    <text evidence="2">The sequence shown here is derived from an EMBL/GenBank/DDBJ whole genome shotgun (WGS) entry which is preliminary data.</text>
</comment>
<dbReference type="Pfam" id="PF05380">
    <property type="entry name" value="Peptidase_A17"/>
    <property type="match status" value="1"/>
</dbReference>
<dbReference type="InterPro" id="IPR043502">
    <property type="entry name" value="DNA/RNA_pol_sf"/>
</dbReference>
<dbReference type="Pfam" id="PF17921">
    <property type="entry name" value="Integrase_H2C2"/>
    <property type="match status" value="1"/>
</dbReference>
<accession>A0ABD0T0U0</accession>
<dbReference type="Gene3D" id="3.30.420.10">
    <property type="entry name" value="Ribonuclease H-like superfamily/Ribonuclease H"/>
    <property type="match status" value="1"/>
</dbReference>
<feature type="domain" description="Integrase catalytic" evidence="1">
    <location>
        <begin position="1297"/>
        <end position="1478"/>
    </location>
</feature>
<dbReference type="Proteomes" id="UP001549921">
    <property type="component" value="Unassembled WGS sequence"/>
</dbReference>
<dbReference type="CDD" id="cd01644">
    <property type="entry name" value="RT_pepA17"/>
    <property type="match status" value="1"/>
</dbReference>
<gene>
    <name evidence="2" type="ORF">ABMA28_002836</name>
</gene>
<evidence type="ECO:0000259" key="1">
    <source>
        <dbReference type="PROSITE" id="PS50994"/>
    </source>
</evidence>
<organism evidence="2 3">
    <name type="scientific">Loxostege sticticalis</name>
    <name type="common">Beet webworm moth</name>
    <dbReference type="NCBI Taxonomy" id="481309"/>
    <lineage>
        <taxon>Eukaryota</taxon>
        <taxon>Metazoa</taxon>
        <taxon>Ecdysozoa</taxon>
        <taxon>Arthropoda</taxon>
        <taxon>Hexapoda</taxon>
        <taxon>Insecta</taxon>
        <taxon>Pterygota</taxon>
        <taxon>Neoptera</taxon>
        <taxon>Endopterygota</taxon>
        <taxon>Lepidoptera</taxon>
        <taxon>Glossata</taxon>
        <taxon>Ditrysia</taxon>
        <taxon>Pyraloidea</taxon>
        <taxon>Crambidae</taxon>
        <taxon>Pyraustinae</taxon>
        <taxon>Loxostege</taxon>
    </lineage>
</organism>
<name>A0ABD0T0U0_LOXSC</name>
<dbReference type="InterPro" id="IPR000477">
    <property type="entry name" value="RT_dom"/>
</dbReference>
<dbReference type="GO" id="GO:0071897">
    <property type="term" value="P:DNA biosynthetic process"/>
    <property type="evidence" value="ECO:0007669"/>
    <property type="project" value="UniProtKB-ARBA"/>
</dbReference>
<dbReference type="GO" id="GO:0042575">
    <property type="term" value="C:DNA polymerase complex"/>
    <property type="evidence" value="ECO:0007669"/>
    <property type="project" value="UniProtKB-ARBA"/>
</dbReference>
<dbReference type="InterPro" id="IPR012337">
    <property type="entry name" value="RNaseH-like_sf"/>
</dbReference>
<dbReference type="InterPro" id="IPR040676">
    <property type="entry name" value="DUF5641"/>
</dbReference>
<evidence type="ECO:0000313" key="3">
    <source>
        <dbReference type="Proteomes" id="UP001549921"/>
    </source>
</evidence>
<dbReference type="PROSITE" id="PS50994">
    <property type="entry name" value="INTEGRASE"/>
    <property type="match status" value="1"/>
</dbReference>
<dbReference type="Pfam" id="PF18701">
    <property type="entry name" value="DUF5641"/>
    <property type="match status" value="1"/>
</dbReference>
<dbReference type="InterPro" id="IPR005312">
    <property type="entry name" value="DUF1759"/>
</dbReference>
<dbReference type="EMBL" id="JBEDNZ010000013">
    <property type="protein sequence ID" value="KAL0830702.1"/>
    <property type="molecule type" value="Genomic_DNA"/>
</dbReference>
<dbReference type="Gene3D" id="1.10.340.70">
    <property type="match status" value="1"/>
</dbReference>
<evidence type="ECO:0000313" key="2">
    <source>
        <dbReference type="EMBL" id="KAL0830702.1"/>
    </source>
</evidence>
<dbReference type="SUPFAM" id="SSF53098">
    <property type="entry name" value="Ribonuclease H-like"/>
    <property type="match status" value="1"/>
</dbReference>
<dbReference type="InterPro" id="IPR008042">
    <property type="entry name" value="Retrotrans_Pao"/>
</dbReference>
<dbReference type="PANTHER" id="PTHR47331">
    <property type="entry name" value="PHD-TYPE DOMAIN-CONTAINING PROTEIN"/>
    <property type="match status" value="1"/>
</dbReference>
<protein>
    <recommendedName>
        <fullName evidence="1">Integrase catalytic domain-containing protein</fullName>
    </recommendedName>
</protein>
<reference evidence="2 3" key="1">
    <citation type="submission" date="2024-06" db="EMBL/GenBank/DDBJ databases">
        <title>A chromosome-level genome assembly of beet webworm, Loxostege sticticalis.</title>
        <authorList>
            <person name="Zhang Y."/>
        </authorList>
    </citation>
    <scope>NUCLEOTIDE SEQUENCE [LARGE SCALE GENOMIC DNA]</scope>
    <source>
        <strain evidence="2">AQ028</strain>
        <tissue evidence="2">Male pupae</tissue>
    </source>
</reference>
<dbReference type="Pfam" id="PF03564">
    <property type="entry name" value="DUF1759"/>
    <property type="match status" value="1"/>
</dbReference>
<dbReference type="InterPro" id="IPR041588">
    <property type="entry name" value="Integrase_H2C2"/>
</dbReference>
<proteinExistence type="predicted"/>